<dbReference type="PROSITE" id="PS51257">
    <property type="entry name" value="PROKAR_LIPOPROTEIN"/>
    <property type="match status" value="1"/>
</dbReference>
<dbReference type="SUPFAM" id="SSF49785">
    <property type="entry name" value="Galactose-binding domain-like"/>
    <property type="match status" value="1"/>
</dbReference>
<dbReference type="OrthoDB" id="9816001at2"/>
<protein>
    <submittedName>
        <fullName evidence="3">Sialic acid-specific 9-O-acetylesterase</fullName>
    </submittedName>
</protein>
<evidence type="ECO:0000313" key="3">
    <source>
        <dbReference type="EMBL" id="EOZ95616.1"/>
    </source>
</evidence>
<dbReference type="InterPro" id="IPR036514">
    <property type="entry name" value="SGNH_hydro_sf"/>
</dbReference>
<name>S2DU79_INDAL</name>
<reference evidence="3 4" key="1">
    <citation type="journal article" date="2013" name="Genome Announc.">
        <title>Draft Genome Sequence of Indibacter alkaliphilus Strain LW1T, Isolated from Lonar Lake, a Haloalkaline Lake in the Buldana District of Maharashtra, India.</title>
        <authorList>
            <person name="Singh A."/>
            <person name="Kumar Jangir P."/>
            <person name="Sharma R."/>
            <person name="Singh A."/>
            <person name="Kumar Pinnaka A."/>
            <person name="Shivaji S."/>
        </authorList>
    </citation>
    <scope>NUCLEOTIDE SEQUENCE [LARGE SCALE GENOMIC DNA]</scope>
    <source>
        <strain evidence="4">CCUG 57479 / KCTC 22604 / LW1</strain>
    </source>
</reference>
<accession>S2DU79</accession>
<keyword evidence="4" id="KW-1185">Reference proteome</keyword>
<dbReference type="AlphaFoldDB" id="S2DU79"/>
<dbReference type="PANTHER" id="PTHR22901">
    <property type="entry name" value="SIALATE O-ACETYLESTERASE"/>
    <property type="match status" value="1"/>
</dbReference>
<dbReference type="GO" id="GO:0005975">
    <property type="term" value="P:carbohydrate metabolic process"/>
    <property type="evidence" value="ECO:0007669"/>
    <property type="project" value="TreeGrafter"/>
</dbReference>
<dbReference type="EMBL" id="ALWO02000037">
    <property type="protein sequence ID" value="EOZ95616.1"/>
    <property type="molecule type" value="Genomic_DNA"/>
</dbReference>
<dbReference type="PANTHER" id="PTHR22901:SF0">
    <property type="entry name" value="SIALATE O-ACETYLESTERASE"/>
    <property type="match status" value="1"/>
</dbReference>
<evidence type="ECO:0000256" key="1">
    <source>
        <dbReference type="ARBA" id="ARBA00022801"/>
    </source>
</evidence>
<keyword evidence="1" id="KW-0378">Hydrolase</keyword>
<dbReference type="InterPro" id="IPR005181">
    <property type="entry name" value="SASA"/>
</dbReference>
<dbReference type="Pfam" id="PF03629">
    <property type="entry name" value="SASA"/>
    <property type="match status" value="1"/>
</dbReference>
<comment type="caution">
    <text evidence="3">The sequence shown here is derived from an EMBL/GenBank/DDBJ whole genome shotgun (WGS) entry which is preliminary data.</text>
</comment>
<dbReference type="InterPro" id="IPR039329">
    <property type="entry name" value="SIAE"/>
</dbReference>
<dbReference type="GO" id="GO:0001681">
    <property type="term" value="F:sialate O-acetylesterase activity"/>
    <property type="evidence" value="ECO:0007669"/>
    <property type="project" value="InterPro"/>
</dbReference>
<dbReference type="InterPro" id="IPR008979">
    <property type="entry name" value="Galactose-bd-like_sf"/>
</dbReference>
<evidence type="ECO:0000259" key="2">
    <source>
        <dbReference type="Pfam" id="PF03629"/>
    </source>
</evidence>
<proteinExistence type="predicted"/>
<sequence length="642" mass="73262">MLKSLSKMSLLLGLIILFSCQGEERLSEIEIPRFFSDHMVFQRGEPIRIWGKGDPGRRVEISFDYNNKSVKVDDNGDWQVEFDPRPASGPFELKINELKLRDVQVGDVWIAGGQSNMEWVMSAEVEGLQEELADSDYPLIRFFKVPHDYDAKEKFNIRGGAWKVADSNNLLNFSAVAWFFAKKNHLEKGVPIGIIESNWGGTPAEGWTSSEALKNIDFYAEKAKDIEDKKEYWIQEVVDNKLRELQRNEVVGAARNGEIQGVVNANFDDSSWKNVNLPKDNPLNDISWFRKKFTLNDTQGVRLQLGDVQQIAHVYINGGRLFVKDYGDKLREFPIPPSMLNKGENTLAVRIVNTWDNEVVLGEKGNFYITSNKGKVNLEGDWKFSNTIEEPLPIVEKYNWLPGMMYNAMIAPLTKFPIKGVIWYQGESNTQDHEHYKELFSTMITDWRRNWGVGDFPFLFVQLANFMERKEVQPDSNWAFLREAQSDTRDLSNTGMAVTIDIGNAEDIHPRNKKDVGQRLWKVAQKVAYNEEVLYRGPTLLRARVEDQSFLLSFADLGEGFSLAINDKVKGFIIAGKDGKFHSANAVISGSNEIKVSHPLVKEPVEVRYAWADNPSVNLYNSEGLPAEPFRYRLPDIDAVRQ</sequence>
<evidence type="ECO:0000313" key="4">
    <source>
        <dbReference type="Proteomes" id="UP000006073"/>
    </source>
</evidence>
<feature type="domain" description="Sialate O-acetylesterase" evidence="2">
    <location>
        <begin position="400"/>
        <end position="520"/>
    </location>
</feature>
<dbReference type="SUPFAM" id="SSF52266">
    <property type="entry name" value="SGNH hydrolase"/>
    <property type="match status" value="1"/>
</dbReference>
<organism evidence="3 4">
    <name type="scientific">Indibacter alkaliphilus (strain CCUG 57479 / KCTC 22604 / LW1)</name>
    <dbReference type="NCBI Taxonomy" id="1189612"/>
    <lineage>
        <taxon>Bacteria</taxon>
        <taxon>Pseudomonadati</taxon>
        <taxon>Bacteroidota</taxon>
        <taxon>Cytophagia</taxon>
        <taxon>Cytophagales</taxon>
        <taxon>Cyclobacteriaceae</taxon>
    </lineage>
</organism>
<dbReference type="eggNOG" id="COG3250">
    <property type="taxonomic scope" value="Bacteria"/>
</dbReference>
<dbReference type="Gene3D" id="2.60.120.260">
    <property type="entry name" value="Galactose-binding domain-like"/>
    <property type="match status" value="1"/>
</dbReference>
<dbReference type="STRING" id="1189612.A33Q_2978"/>
<dbReference type="Gene3D" id="3.40.50.1110">
    <property type="entry name" value="SGNH hydrolase"/>
    <property type="match status" value="2"/>
</dbReference>
<gene>
    <name evidence="3" type="ORF">A33Q_2978</name>
</gene>
<dbReference type="Proteomes" id="UP000006073">
    <property type="component" value="Unassembled WGS sequence"/>
</dbReference>